<dbReference type="Proteomes" id="UP000240254">
    <property type="component" value="Unassembled WGS sequence"/>
</dbReference>
<dbReference type="EMBL" id="PYMK01000014">
    <property type="protein sequence ID" value="PSU28182.1"/>
    <property type="molecule type" value="Genomic_DNA"/>
</dbReference>
<dbReference type="RefSeq" id="WP_065177181.1">
    <property type="nucleotide sequence ID" value="NZ_LZFA01000054.1"/>
</dbReference>
<protein>
    <submittedName>
        <fullName evidence="1">Uncharacterized protein</fullName>
    </submittedName>
</protein>
<accession>A0A2T3IIN1</accession>
<dbReference type="AlphaFoldDB" id="A0A2T3IIN1"/>
<evidence type="ECO:0000313" key="1">
    <source>
        <dbReference type="EMBL" id="PSU28182.1"/>
    </source>
</evidence>
<reference evidence="1 2" key="1">
    <citation type="submission" date="2018-03" db="EMBL/GenBank/DDBJ databases">
        <title>Whole genome sequencing of Histamine producing bacteria.</title>
        <authorList>
            <person name="Butler K."/>
        </authorList>
    </citation>
    <scope>NUCLEOTIDE SEQUENCE [LARGE SCALE GENOMIC DNA]</scope>
    <source>
        <strain evidence="1 2">BS2</strain>
    </source>
</reference>
<evidence type="ECO:0000313" key="2">
    <source>
        <dbReference type="Proteomes" id="UP000240254"/>
    </source>
</evidence>
<proteinExistence type="predicted"/>
<organism evidence="1 2">
    <name type="scientific">Photobacterium aquimaris</name>
    <dbReference type="NCBI Taxonomy" id="512643"/>
    <lineage>
        <taxon>Bacteria</taxon>
        <taxon>Pseudomonadati</taxon>
        <taxon>Pseudomonadota</taxon>
        <taxon>Gammaproteobacteria</taxon>
        <taxon>Vibrionales</taxon>
        <taxon>Vibrionaceae</taxon>
        <taxon>Photobacterium</taxon>
    </lineage>
</organism>
<comment type="caution">
    <text evidence="1">The sequence shown here is derived from an EMBL/GenBank/DDBJ whole genome shotgun (WGS) entry which is preliminary data.</text>
</comment>
<name>A0A2T3IIN1_9GAMM</name>
<dbReference type="OrthoDB" id="5876467at2"/>
<gene>
    <name evidence="1" type="ORF">CTM88_13695</name>
</gene>
<sequence length="319" mass="36123">MCNQNSYSKYQKRAIKFLSDFLDADTPFTYERTQANHLKVLIDGVPKPLFTGSTPSDCKSINNFMAEVKREVKTSKEMVDLKQDTSVVKISLPISFKQSQDKLIQNCVKSLRTRLEVMKSQEEQKVLENKSVDVVTTFRSEAIKHALSFALQSRRQGNYIKAKEMKSLETKIAMHLNFMMPTLAHYSELLDSKTKYQEKLETSAKEALNSINEQKLTQESVLNSESEVLGKQSDEVVSTQIDSNVQQVKQSSALELMTMSSNNRVSLLRGLSKSQSLQLIDDINQAMAQNREQDIEAVIAMIKEKDLPLEAIISRIEAA</sequence>